<dbReference type="InterPro" id="IPR009081">
    <property type="entry name" value="PP-bd_ACP"/>
</dbReference>
<evidence type="ECO:0000259" key="1">
    <source>
        <dbReference type="PROSITE" id="PS50075"/>
    </source>
</evidence>
<organism evidence="2 3">
    <name type="scientific">Streptomyces dengpaensis</name>
    <dbReference type="NCBI Taxonomy" id="2049881"/>
    <lineage>
        <taxon>Bacteria</taxon>
        <taxon>Bacillati</taxon>
        <taxon>Actinomycetota</taxon>
        <taxon>Actinomycetes</taxon>
        <taxon>Kitasatosporales</taxon>
        <taxon>Streptomycetaceae</taxon>
        <taxon>Streptomyces</taxon>
    </lineage>
</organism>
<evidence type="ECO:0000313" key="3">
    <source>
        <dbReference type="Proteomes" id="UP000238413"/>
    </source>
</evidence>
<dbReference type="SUPFAM" id="SSF47336">
    <property type="entry name" value="ACP-like"/>
    <property type="match status" value="1"/>
</dbReference>
<dbReference type="PROSITE" id="PS50075">
    <property type="entry name" value="CARRIER"/>
    <property type="match status" value="1"/>
</dbReference>
<sequence>MSTVTPGIDDIVSVLIEFLAELQDRSAAEVSAELQEGGAELPVDSLLIVEILTRVEERYSIAIPADRESAQATRSVRAFARAVREAIIERQQS</sequence>
<keyword evidence="3" id="KW-1185">Reference proteome</keyword>
<dbReference type="Proteomes" id="UP000238413">
    <property type="component" value="Chromosome"/>
</dbReference>
<proteinExistence type="predicted"/>
<name>A0ABM6T1E5_9ACTN</name>
<reference evidence="2 3" key="1">
    <citation type="submission" date="2018-02" db="EMBL/GenBank/DDBJ databases">
        <title>Complete genome sequence of Streptomyces dengpaensis, the producer of angucyclines.</title>
        <authorList>
            <person name="Yumei L."/>
        </authorList>
    </citation>
    <scope>NUCLEOTIDE SEQUENCE [LARGE SCALE GENOMIC DNA]</scope>
    <source>
        <strain evidence="2 3">XZHG99</strain>
    </source>
</reference>
<dbReference type="Gene3D" id="1.10.1200.10">
    <property type="entry name" value="ACP-like"/>
    <property type="match status" value="1"/>
</dbReference>
<accession>A0ABM6T1E5</accession>
<protein>
    <submittedName>
        <fullName evidence="2">Acyl carrier protein</fullName>
    </submittedName>
</protein>
<dbReference type="EMBL" id="CP026652">
    <property type="protein sequence ID" value="AVH60887.1"/>
    <property type="molecule type" value="Genomic_DNA"/>
</dbReference>
<evidence type="ECO:0000313" key="2">
    <source>
        <dbReference type="EMBL" id="AVH60887.1"/>
    </source>
</evidence>
<feature type="domain" description="Carrier" evidence="1">
    <location>
        <begin position="6"/>
        <end position="87"/>
    </location>
</feature>
<gene>
    <name evidence="2" type="ORF">C4B68_00010</name>
</gene>
<dbReference type="InterPro" id="IPR036736">
    <property type="entry name" value="ACP-like_sf"/>
</dbReference>